<comment type="subcellular location">
    <subcellularLocation>
        <location evidence="2">Cytoplasm</location>
    </subcellularLocation>
    <subcellularLocation>
        <location evidence="1">Membrane</location>
    </subcellularLocation>
</comment>
<dbReference type="CDD" id="cd11821">
    <property type="entry name" value="SH3_ASAP"/>
    <property type="match status" value="1"/>
</dbReference>
<dbReference type="FunFam" id="1.10.220.150:FF:000009">
    <property type="entry name" value="stromal membrane-associated protein 1 isoform X1"/>
    <property type="match status" value="1"/>
</dbReference>
<dbReference type="GO" id="GO:0008270">
    <property type="term" value="F:zinc ion binding"/>
    <property type="evidence" value="ECO:0007669"/>
    <property type="project" value="UniProtKB-KW"/>
</dbReference>
<dbReference type="CDD" id="cd07604">
    <property type="entry name" value="BAR_ASAPs"/>
    <property type="match status" value="1"/>
</dbReference>
<evidence type="ECO:0000256" key="1">
    <source>
        <dbReference type="ARBA" id="ARBA00004370"/>
    </source>
</evidence>
<evidence type="ECO:0000256" key="5">
    <source>
        <dbReference type="ARBA" id="ARBA00022490"/>
    </source>
</evidence>
<dbReference type="SMART" id="SM00233">
    <property type="entry name" value="PH"/>
    <property type="match status" value="1"/>
</dbReference>
<dbReference type="PANTHER" id="PTHR45854:SF3">
    <property type="entry name" value="ARFGAP WITH SH3 DOMAIN, ANK REPEAT AND PH DOMAIN-CONTAINING PROTEIN"/>
    <property type="match status" value="1"/>
</dbReference>
<evidence type="ECO:0000259" key="18">
    <source>
        <dbReference type="PROSITE" id="PS50003"/>
    </source>
</evidence>
<dbReference type="Gene3D" id="2.30.30.40">
    <property type="entry name" value="SH3 Domains"/>
    <property type="match status" value="1"/>
</dbReference>
<sequence length="1181" mass="132343">MPEQISVAEFLEETRDDYSSPTTSNFVCKMPLMKSTVSVLEEETLDLDRSGLSKMKKSVKAMVTSGTSHVANETMFSENMEKLGNNALSRDHDPDIDQRAIIGAAFLKFSVFTRELTALMKSLVQNLNNIVMFPLDSLLKGDLKGIKGDLKKPFDKASKEYDAKYSKIEKEKKQLAKDAGLIRTEVSGAEVAEEMEKERRMFQLQMCEYLIKVNEIKTKKGADLLQHLVEYYHAQNNYFADGMKTVEQFKSYVDKLSTELQRIKRSQDEEKKQLVELRNQLRSSMQIDKEKESPPLSRSHTLSRISKQHFASSKRRLSQHLVDYSHSFLQTSTTSSSQSLNQTPGYQLHQMQGNKAHGCEKTGFLLKKSDGIRKVWQKRRCTIKNGYLTIAHSTSTKPPAKLNLLTCQVKLTPEDKKCFDLISYNRTYHFQAEDEDDMLQWMSVLSNSKEEALNNAFGENKTSQSSEENSVAELRQNIISEVKRMPGNGQCCDCNAADPTWLSTNLGVLLCIECSGVHRALGVHISRTQSLELDVLNTSELLLARTVGNMGFNDIMESRLDPSQKPTANSTMEERREFIQDKYVHHKFATEMSLHDLCSVIQQWPSETDASEGEERKEFIHEKYVQHKFPIKTCSDNEMMLQDLCQAVLSRDIFALLQVFAEGVDMTAPLPGYDQGETALHLAMMQEDGTSLHVVDFLVQNSNNLDVKTKAGNTPLHICALHDQTECMKLLLRSKPKLDIDNNDGESALAVSVRKQHRVCQEMLEQASQGKLTLCENINMDWALSQDYEDGHLDFSDDELDEKDRISPDKKKAPRPHSVFSSMTPEKPFMRERSSSTRERQRPSTTVGELMSAIPPPSTAPPPPPTRTKSETRKDTKGNLIALPAHMKGHKRTYSDPGSPPPVVIVTDVDNFPEGATGGIARTGSLNGEHNRSRTQEPPPRPPPPNRPLKPEIKVLPPRPPPPPVRGASITIKPGTQVSEEDMPPPPPVPKSPGVIEQMEKDRHHGEERPFMSTFLGEKPQPLPRNKAVLDRGAPPTPPPKPRSSSMPTQPQAVAIKISVCVPSPGASPAAPRKSVDSLSMNSAEGDIDSSPDRSPSPVPLPRKTQPFLGGFLTRYEQTKSRRVRAAFRCKADNADELTFAEGEIIVVLAEPDKEWWEGHIEGQPERRGLFPVSFVHVLSD</sequence>
<dbReference type="GO" id="GO:0016020">
    <property type="term" value="C:membrane"/>
    <property type="evidence" value="ECO:0007669"/>
    <property type="project" value="UniProtKB-SubCell"/>
</dbReference>
<dbReference type="InterPro" id="IPR027267">
    <property type="entry name" value="AH/BAR_dom_sf"/>
</dbReference>
<keyword evidence="7" id="KW-0677">Repeat</keyword>
<dbReference type="GO" id="GO:0005737">
    <property type="term" value="C:cytoplasm"/>
    <property type="evidence" value="ECO:0007669"/>
    <property type="project" value="UniProtKB-SubCell"/>
</dbReference>
<dbReference type="SMART" id="SM00105">
    <property type="entry name" value="ArfGap"/>
    <property type="match status" value="1"/>
</dbReference>
<evidence type="ECO:0000256" key="6">
    <source>
        <dbReference type="ARBA" id="ARBA00022723"/>
    </source>
</evidence>
<evidence type="ECO:0000256" key="16">
    <source>
        <dbReference type="SAM" id="MobiDB-lite"/>
    </source>
</evidence>
<dbReference type="SMART" id="SM00326">
    <property type="entry name" value="SH3"/>
    <property type="match status" value="1"/>
</dbReference>
<evidence type="ECO:0000256" key="12">
    <source>
        <dbReference type="PROSITE-ProRule" id="PRU00023"/>
    </source>
</evidence>
<feature type="compositionally biased region" description="Basic and acidic residues" evidence="16">
    <location>
        <begin position="998"/>
        <end position="1010"/>
    </location>
</feature>
<evidence type="ECO:0000256" key="11">
    <source>
        <dbReference type="ARBA" id="ARBA00023136"/>
    </source>
</evidence>
<reference evidence="20" key="1">
    <citation type="journal article" date="2020" name="Nat. Ecol. Evol.">
        <title>Deeply conserved synteny resolves early events in vertebrate evolution.</title>
        <authorList>
            <person name="Simakov O."/>
            <person name="Marletaz F."/>
            <person name="Yue J.X."/>
            <person name="O'Connell B."/>
            <person name="Jenkins J."/>
            <person name="Brandt A."/>
            <person name="Calef R."/>
            <person name="Tung C.H."/>
            <person name="Huang T.K."/>
            <person name="Schmutz J."/>
            <person name="Satoh N."/>
            <person name="Yu J.K."/>
            <person name="Putnam N.H."/>
            <person name="Green R.E."/>
            <person name="Rokhsar D.S."/>
        </authorList>
    </citation>
    <scope>NUCLEOTIDE SEQUENCE [LARGE SCALE GENOMIC DNA]</scope>
    <source>
        <strain evidence="20">S238N-H82</strain>
    </source>
</reference>
<dbReference type="InterPro" id="IPR011993">
    <property type="entry name" value="PH-like_dom_sf"/>
</dbReference>
<dbReference type="Pfam" id="PF14604">
    <property type="entry name" value="SH3_9"/>
    <property type="match status" value="1"/>
</dbReference>
<dbReference type="SUPFAM" id="SSF48403">
    <property type="entry name" value="Ankyrin repeat"/>
    <property type="match status" value="1"/>
</dbReference>
<feature type="region of interest" description="Disordered" evidence="16">
    <location>
        <begin position="282"/>
        <end position="309"/>
    </location>
</feature>
<dbReference type="Pfam" id="PF01412">
    <property type="entry name" value="ArfGap"/>
    <property type="match status" value="1"/>
</dbReference>
<dbReference type="InterPro" id="IPR036028">
    <property type="entry name" value="SH3-like_dom_sf"/>
</dbReference>
<dbReference type="PANTHER" id="PTHR45854">
    <property type="entry name" value="ASAP FAMILY MEMBER"/>
    <property type="match status" value="1"/>
</dbReference>
<keyword evidence="9" id="KW-0862">Zinc</keyword>
<evidence type="ECO:0000256" key="3">
    <source>
        <dbReference type="ARBA" id="ARBA00022443"/>
    </source>
</evidence>
<keyword evidence="15" id="KW-0175">Coiled coil</keyword>
<evidence type="ECO:0000256" key="14">
    <source>
        <dbReference type="PROSITE-ProRule" id="PRU00288"/>
    </source>
</evidence>
<dbReference type="Pfam" id="PF12796">
    <property type="entry name" value="Ank_2"/>
    <property type="match status" value="1"/>
</dbReference>
<dbReference type="AlphaFoldDB" id="A0A9J7HIK5"/>
<dbReference type="InterPro" id="IPR004148">
    <property type="entry name" value="BAR_dom"/>
</dbReference>
<gene>
    <name evidence="21" type="primary">LOC118404139</name>
</gene>
<dbReference type="InterPro" id="IPR043593">
    <property type="entry name" value="ASAP"/>
</dbReference>
<dbReference type="SMART" id="SM00248">
    <property type="entry name" value="ANK"/>
    <property type="match status" value="3"/>
</dbReference>
<dbReference type="FunFam" id="1.25.40.20:FF:000006">
    <property type="entry name" value="Arf-GAP with SH3 domain, ANK repeat and PH domain-containing protein 2"/>
    <property type="match status" value="1"/>
</dbReference>
<dbReference type="OMA" id="ESKMRVK"/>
<feature type="coiled-coil region" evidence="15">
    <location>
        <begin position="253"/>
        <end position="280"/>
    </location>
</feature>
<feature type="repeat" description="ANK" evidence="12">
    <location>
        <begin position="675"/>
        <end position="710"/>
    </location>
</feature>
<evidence type="ECO:0000259" key="17">
    <source>
        <dbReference type="PROSITE" id="PS50002"/>
    </source>
</evidence>
<evidence type="ECO:0000313" key="21">
    <source>
        <dbReference type="RefSeq" id="XP_035659030.1"/>
    </source>
</evidence>
<dbReference type="PROSITE" id="PS50003">
    <property type="entry name" value="PH_DOMAIN"/>
    <property type="match status" value="1"/>
</dbReference>
<dbReference type="InterPro" id="IPR001849">
    <property type="entry name" value="PH_domain"/>
</dbReference>
<dbReference type="Gene3D" id="2.30.29.30">
    <property type="entry name" value="Pleckstrin-homology domain (PH domain)/Phosphotyrosine-binding domain (PTB)"/>
    <property type="match status" value="1"/>
</dbReference>
<keyword evidence="4" id="KW-0343">GTPase activation</keyword>
<keyword evidence="11" id="KW-0472">Membrane</keyword>
<dbReference type="Pfam" id="PF00169">
    <property type="entry name" value="PH"/>
    <property type="match status" value="1"/>
</dbReference>
<dbReference type="PROSITE" id="PS50088">
    <property type="entry name" value="ANK_REPEAT"/>
    <property type="match status" value="2"/>
</dbReference>
<feature type="compositionally biased region" description="Basic and acidic residues" evidence="16">
    <location>
        <begin position="802"/>
        <end position="811"/>
    </location>
</feature>
<dbReference type="Proteomes" id="UP000001554">
    <property type="component" value="Chromosome 17"/>
</dbReference>
<feature type="compositionally biased region" description="Polar residues" evidence="16">
    <location>
        <begin position="296"/>
        <end position="309"/>
    </location>
</feature>
<dbReference type="FunFam" id="2.30.30.40:FF:000012">
    <property type="entry name" value="Arf-GAP with SH3 domain, ANK repeat and PH domain-containing protein 2"/>
    <property type="match status" value="1"/>
</dbReference>
<dbReference type="CDD" id="cd08834">
    <property type="entry name" value="ArfGap_ASAP"/>
    <property type="match status" value="1"/>
</dbReference>
<feature type="domain" description="Arf-GAP" evidence="19">
    <location>
        <begin position="476"/>
        <end position="596"/>
    </location>
</feature>
<organism evidence="20 21">
    <name type="scientific">Branchiostoma floridae</name>
    <name type="common">Florida lancelet</name>
    <name type="synonym">Amphioxus</name>
    <dbReference type="NCBI Taxonomy" id="7739"/>
    <lineage>
        <taxon>Eukaryota</taxon>
        <taxon>Metazoa</taxon>
        <taxon>Chordata</taxon>
        <taxon>Cephalochordata</taxon>
        <taxon>Leptocardii</taxon>
        <taxon>Amphioxiformes</taxon>
        <taxon>Branchiostomatidae</taxon>
        <taxon>Branchiostoma</taxon>
    </lineage>
</organism>
<protein>
    <submittedName>
        <fullName evidence="21">Arf-GAP with SH3 domain, ANK repeat and PH domain-containing protein 2-like isoform X2</fullName>
    </submittedName>
</protein>
<dbReference type="InterPro" id="IPR038508">
    <property type="entry name" value="ArfGAP_dom_sf"/>
</dbReference>
<evidence type="ECO:0000256" key="13">
    <source>
        <dbReference type="PROSITE-ProRule" id="PRU00192"/>
    </source>
</evidence>
<dbReference type="FunFam" id="2.30.29.30:FF:000322">
    <property type="entry name" value="Uncharacterized protein, isoform B"/>
    <property type="match status" value="1"/>
</dbReference>
<dbReference type="InterPro" id="IPR036770">
    <property type="entry name" value="Ankyrin_rpt-contain_sf"/>
</dbReference>
<feature type="compositionally biased region" description="Basic and acidic residues" evidence="16">
    <location>
        <begin position="868"/>
        <end position="877"/>
    </location>
</feature>
<feature type="domain" description="SH3" evidence="17">
    <location>
        <begin position="1119"/>
        <end position="1181"/>
    </location>
</feature>
<evidence type="ECO:0000256" key="8">
    <source>
        <dbReference type="ARBA" id="ARBA00022771"/>
    </source>
</evidence>
<feature type="region of interest" description="Disordered" evidence="16">
    <location>
        <begin position="795"/>
        <end position="1107"/>
    </location>
</feature>
<dbReference type="InterPro" id="IPR001452">
    <property type="entry name" value="SH3_domain"/>
</dbReference>
<proteinExistence type="predicted"/>
<dbReference type="PROSITE" id="PS50297">
    <property type="entry name" value="ANK_REP_REGION"/>
    <property type="match status" value="2"/>
</dbReference>
<dbReference type="SUPFAM" id="SSF50044">
    <property type="entry name" value="SH3-domain"/>
    <property type="match status" value="1"/>
</dbReference>
<accession>A0A9J7HIK5</accession>
<dbReference type="InterPro" id="IPR037278">
    <property type="entry name" value="ARFGAP/RecO"/>
</dbReference>
<keyword evidence="8 14" id="KW-0863">Zinc-finger</keyword>
<keyword evidence="3 13" id="KW-0728">SH3 domain</keyword>
<dbReference type="InterPro" id="IPR035836">
    <property type="entry name" value="ASAP1-like_SH3"/>
</dbReference>
<dbReference type="InterPro" id="IPR037844">
    <property type="entry name" value="PH_ASAP"/>
</dbReference>
<dbReference type="PROSITE" id="PS50002">
    <property type="entry name" value="SH3"/>
    <property type="match status" value="1"/>
</dbReference>
<dbReference type="RefSeq" id="XP_035659030.1">
    <property type="nucleotide sequence ID" value="XM_035803137.1"/>
</dbReference>
<evidence type="ECO:0000256" key="7">
    <source>
        <dbReference type="ARBA" id="ARBA00022737"/>
    </source>
</evidence>
<keyword evidence="5" id="KW-0963">Cytoplasm</keyword>
<feature type="compositionally biased region" description="Pro residues" evidence="16">
    <location>
        <begin position="854"/>
        <end position="866"/>
    </location>
</feature>
<evidence type="ECO:0000256" key="4">
    <source>
        <dbReference type="ARBA" id="ARBA00022468"/>
    </source>
</evidence>
<name>A0A9J7HIK5_BRAFL</name>
<dbReference type="CDD" id="cd13251">
    <property type="entry name" value="PH_ASAP"/>
    <property type="match status" value="1"/>
</dbReference>
<dbReference type="Gene3D" id="1.25.40.950">
    <property type="match status" value="1"/>
</dbReference>
<feature type="compositionally biased region" description="Basic and acidic residues" evidence="16">
    <location>
        <begin position="828"/>
        <end position="842"/>
    </location>
</feature>
<evidence type="ECO:0000256" key="15">
    <source>
        <dbReference type="SAM" id="Coils"/>
    </source>
</evidence>
<dbReference type="Pfam" id="PF16746">
    <property type="entry name" value="BAR_3"/>
    <property type="match status" value="1"/>
</dbReference>
<feature type="domain" description="PH" evidence="18">
    <location>
        <begin position="358"/>
        <end position="450"/>
    </location>
</feature>
<dbReference type="InterPro" id="IPR002110">
    <property type="entry name" value="Ankyrin_rpt"/>
</dbReference>
<feature type="repeat" description="ANK" evidence="12">
    <location>
        <begin position="711"/>
        <end position="743"/>
    </location>
</feature>
<dbReference type="GeneID" id="118404139"/>
<keyword evidence="20" id="KW-1185">Reference proteome</keyword>
<evidence type="ECO:0000259" key="19">
    <source>
        <dbReference type="PROSITE" id="PS50115"/>
    </source>
</evidence>
<keyword evidence="10 12" id="KW-0040">ANK repeat</keyword>
<dbReference type="SUPFAM" id="SSF57863">
    <property type="entry name" value="ArfGap/RecO-like zinc finger"/>
    <property type="match status" value="1"/>
</dbReference>
<dbReference type="SUPFAM" id="SSF50729">
    <property type="entry name" value="PH domain-like"/>
    <property type="match status" value="1"/>
</dbReference>
<dbReference type="Gene3D" id="1.10.220.150">
    <property type="entry name" value="Arf GTPase activating protein"/>
    <property type="match status" value="1"/>
</dbReference>
<dbReference type="Gene3D" id="1.25.40.20">
    <property type="entry name" value="Ankyrin repeat-containing domain"/>
    <property type="match status" value="1"/>
</dbReference>
<dbReference type="PRINTS" id="PR00405">
    <property type="entry name" value="REVINTRACTNG"/>
</dbReference>
<evidence type="ECO:0000256" key="9">
    <source>
        <dbReference type="ARBA" id="ARBA00022833"/>
    </source>
</evidence>
<dbReference type="Gene3D" id="1.20.1270.60">
    <property type="entry name" value="Arfaptin homology (AH) domain/BAR domain"/>
    <property type="match status" value="1"/>
</dbReference>
<dbReference type="SUPFAM" id="SSF103657">
    <property type="entry name" value="BAR/IMD domain-like"/>
    <property type="match status" value="1"/>
</dbReference>
<evidence type="ECO:0000256" key="10">
    <source>
        <dbReference type="ARBA" id="ARBA00023043"/>
    </source>
</evidence>
<feature type="compositionally biased region" description="Pro residues" evidence="16">
    <location>
        <begin position="937"/>
        <end position="948"/>
    </location>
</feature>
<evidence type="ECO:0000256" key="2">
    <source>
        <dbReference type="ARBA" id="ARBA00004496"/>
    </source>
</evidence>
<keyword evidence="6" id="KW-0479">Metal-binding</keyword>
<dbReference type="PROSITE" id="PS50115">
    <property type="entry name" value="ARFGAP"/>
    <property type="match status" value="1"/>
</dbReference>
<dbReference type="GO" id="GO:0005096">
    <property type="term" value="F:GTPase activator activity"/>
    <property type="evidence" value="ECO:0007669"/>
    <property type="project" value="UniProtKB-KW"/>
</dbReference>
<reference evidence="21" key="2">
    <citation type="submission" date="2025-08" db="UniProtKB">
        <authorList>
            <consortium name="RefSeq"/>
        </authorList>
    </citation>
    <scope>IDENTIFICATION</scope>
    <source>
        <strain evidence="21">S238N-H82</strain>
        <tissue evidence="21">Testes</tissue>
    </source>
</reference>
<dbReference type="InterPro" id="IPR001164">
    <property type="entry name" value="ArfGAP_dom"/>
</dbReference>
<evidence type="ECO:0000313" key="20">
    <source>
        <dbReference type="Proteomes" id="UP000001554"/>
    </source>
</evidence>